<keyword evidence="4" id="KW-1185">Reference proteome</keyword>
<feature type="transmembrane region" description="Helical" evidence="1">
    <location>
        <begin position="36"/>
        <end position="59"/>
    </location>
</feature>
<accession>A0A8J3BQ02</accession>
<dbReference type="InterPro" id="IPR050039">
    <property type="entry name" value="MAB_1171c-like"/>
</dbReference>
<keyword evidence="1" id="KW-0472">Membrane</keyword>
<dbReference type="AlphaFoldDB" id="A0A8J3BQ02"/>
<dbReference type="EMBL" id="BMQC01000018">
    <property type="protein sequence ID" value="GGK40647.1"/>
    <property type="molecule type" value="Genomic_DNA"/>
</dbReference>
<name>A0A8J3BQ02_9ACTN</name>
<dbReference type="Pfam" id="PF20182">
    <property type="entry name" value="DUF6545"/>
    <property type="match status" value="1"/>
</dbReference>
<evidence type="ECO:0000313" key="3">
    <source>
        <dbReference type="EMBL" id="GGK40647.1"/>
    </source>
</evidence>
<comment type="caution">
    <text evidence="3">The sequence shown here is derived from an EMBL/GenBank/DDBJ whole genome shotgun (WGS) entry which is preliminary data.</text>
</comment>
<dbReference type="InterPro" id="IPR046675">
    <property type="entry name" value="DUF6545"/>
</dbReference>
<keyword evidence="1" id="KW-0812">Transmembrane</keyword>
<feature type="transmembrane region" description="Helical" evidence="1">
    <location>
        <begin position="142"/>
        <end position="168"/>
    </location>
</feature>
<organism evidence="3 4">
    <name type="scientific">Pilimelia terevasa</name>
    <dbReference type="NCBI Taxonomy" id="53372"/>
    <lineage>
        <taxon>Bacteria</taxon>
        <taxon>Bacillati</taxon>
        <taxon>Actinomycetota</taxon>
        <taxon>Actinomycetes</taxon>
        <taxon>Micromonosporales</taxon>
        <taxon>Micromonosporaceae</taxon>
        <taxon>Pilimelia</taxon>
    </lineage>
</organism>
<feature type="transmembrane region" description="Helical" evidence="1">
    <location>
        <begin position="71"/>
        <end position="92"/>
    </location>
</feature>
<evidence type="ECO:0000259" key="2">
    <source>
        <dbReference type="Pfam" id="PF20182"/>
    </source>
</evidence>
<dbReference type="Proteomes" id="UP000662200">
    <property type="component" value="Unassembled WGS sequence"/>
</dbReference>
<feature type="domain" description="DUF6545" evidence="2">
    <location>
        <begin position="247"/>
        <end position="372"/>
    </location>
</feature>
<feature type="transmembrane region" description="Helical" evidence="1">
    <location>
        <begin position="104"/>
        <end position="122"/>
    </location>
</feature>
<gene>
    <name evidence="3" type="ORF">GCM10010124_36830</name>
</gene>
<reference evidence="3" key="1">
    <citation type="journal article" date="2014" name="Int. J. Syst. Evol. Microbiol.">
        <title>Complete genome sequence of Corynebacterium casei LMG S-19264T (=DSM 44701T), isolated from a smear-ripened cheese.</title>
        <authorList>
            <consortium name="US DOE Joint Genome Institute (JGI-PGF)"/>
            <person name="Walter F."/>
            <person name="Albersmeier A."/>
            <person name="Kalinowski J."/>
            <person name="Ruckert C."/>
        </authorList>
    </citation>
    <scope>NUCLEOTIDE SEQUENCE</scope>
    <source>
        <strain evidence="3">JCM 3091</strain>
    </source>
</reference>
<feature type="transmembrane region" description="Helical" evidence="1">
    <location>
        <begin position="216"/>
        <end position="239"/>
    </location>
</feature>
<feature type="transmembrane region" description="Helical" evidence="1">
    <location>
        <begin position="6"/>
        <end position="24"/>
    </location>
</feature>
<evidence type="ECO:0000313" key="4">
    <source>
        <dbReference type="Proteomes" id="UP000662200"/>
    </source>
</evidence>
<dbReference type="NCBIfam" id="NF042915">
    <property type="entry name" value="MAB_1171c_fam"/>
    <property type="match status" value="1"/>
</dbReference>
<proteinExistence type="predicted"/>
<protein>
    <recommendedName>
        <fullName evidence="2">DUF6545 domain-containing protein</fullName>
    </recommendedName>
</protein>
<sequence length="396" mass="41392">MGEVAVDVAAAVLVTAAGCYKAVHLARNPGNPTLRALVLGAGLLALGMWLGVAWLYAAFDELVGVANAARLARHLCALGVAAASQSLFLWLADPSSAARRARRRVACCVGAGIGMAVLFTQARVPVEAPRDFAARYADQPQIAAYMLLYLAVLGFAAVDQFCAAVRFARRCSGLVQVSGYLFAGAFAAGGCYVAATASVVVAGVRGARAASYDTAPLLLLIMVLLVGAVVLPSVWPRLATAARAPLRRRLYRRIGPLWRALHAAAPHMTMRPASQAATDHAALGHIRDALYWRVIECHDALRALRPLLAVATPQGGADGVKALAASIYRALSNDHTTAPPAVLTSSAQDVDGGVACLDADARHLADVSDVYTALRLAAELTDCGADLQSRREPGND</sequence>
<reference evidence="3" key="2">
    <citation type="submission" date="2020-09" db="EMBL/GenBank/DDBJ databases">
        <authorList>
            <person name="Sun Q."/>
            <person name="Ohkuma M."/>
        </authorList>
    </citation>
    <scope>NUCLEOTIDE SEQUENCE</scope>
    <source>
        <strain evidence="3">JCM 3091</strain>
    </source>
</reference>
<dbReference type="RefSeq" id="WP_189115608.1">
    <property type="nucleotide sequence ID" value="NZ_BMQC01000018.1"/>
</dbReference>
<feature type="transmembrane region" description="Helical" evidence="1">
    <location>
        <begin position="180"/>
        <end position="204"/>
    </location>
</feature>
<evidence type="ECO:0000256" key="1">
    <source>
        <dbReference type="SAM" id="Phobius"/>
    </source>
</evidence>
<keyword evidence="1" id="KW-1133">Transmembrane helix</keyword>